<dbReference type="STRING" id="1280837.A0A316VHS9"/>
<name>A0A316VHS9_9BASI</name>
<evidence type="ECO:0000313" key="9">
    <source>
        <dbReference type="EMBL" id="PWN37096.1"/>
    </source>
</evidence>
<comment type="subcellular location">
    <subcellularLocation>
        <location evidence="1">Membrane</location>
    </subcellularLocation>
</comment>
<feature type="domain" description="Endoplasmic reticulum vesicle transporter N-terminal" evidence="8">
    <location>
        <begin position="19"/>
        <end position="106"/>
    </location>
</feature>
<dbReference type="InterPro" id="IPR012936">
    <property type="entry name" value="Erv_C"/>
</dbReference>
<dbReference type="GO" id="GO:0006888">
    <property type="term" value="P:endoplasmic reticulum to Golgi vesicle-mediated transport"/>
    <property type="evidence" value="ECO:0007669"/>
    <property type="project" value="TreeGrafter"/>
</dbReference>
<proteinExistence type="predicted"/>
<dbReference type="GO" id="GO:0006890">
    <property type="term" value="P:retrograde vesicle-mediated transport, Golgi to endoplasmic reticulum"/>
    <property type="evidence" value="ECO:0007669"/>
    <property type="project" value="TreeGrafter"/>
</dbReference>
<dbReference type="PANTHER" id="PTHR10984:SF81">
    <property type="entry name" value="ER-DERIVED VESICLES PROTEIN ERV41"/>
    <property type="match status" value="1"/>
</dbReference>
<dbReference type="RefSeq" id="XP_025357398.1">
    <property type="nucleotide sequence ID" value="XM_025498146.1"/>
</dbReference>
<sequence length="412" mass="46418">MDGIAEKPLLDQLDKLPKIRQFDAFPKTQASYTQRSAKGGIVTIFVALGLLILAWNEARDYLYGAQRYEFQVDNHVFSGMQINLDMTVAMQCHYLTVDVRDAVGDRLHLSDIDLQKDGTTFEIGHAGRLDSLPDRKNTHVGKTISASKKKQKASWGRDARPEQQKHFKKTAHVVEDGPACRIYGSIGAKRVTGNLHVTTLGHGYFSWEHTDHKLMNLSHVIHELSFGPYFPHIAQPLDSSVEISNEHFAVFEYFVNVIPTSFLDKWGRKLETNQYSVTDYTRVVTHGQGVPGIFIKYDMEPLTMTIHERTTTLLHFLVRLAGILGGVWVCAGFGYRIGDRMIKLVGKMREEGDPSYEDYAKSYSTSYATSRPAANFAQRATGASGWYGNGGTHRHTESVQQRIFSEEGRAPW</sequence>
<evidence type="ECO:0000313" key="10">
    <source>
        <dbReference type="Proteomes" id="UP000245771"/>
    </source>
</evidence>
<evidence type="ECO:0000256" key="4">
    <source>
        <dbReference type="ARBA" id="ARBA00023136"/>
    </source>
</evidence>
<feature type="transmembrane region" description="Helical" evidence="6">
    <location>
        <begin position="37"/>
        <end position="55"/>
    </location>
</feature>
<reference evidence="9 10" key="1">
    <citation type="journal article" date="2018" name="Mol. Biol. Evol.">
        <title>Broad Genomic Sampling Reveals a Smut Pathogenic Ancestry of the Fungal Clade Ustilaginomycotina.</title>
        <authorList>
            <person name="Kijpornyongpan T."/>
            <person name="Mondo S.J."/>
            <person name="Barry K."/>
            <person name="Sandor L."/>
            <person name="Lee J."/>
            <person name="Lipzen A."/>
            <person name="Pangilinan J."/>
            <person name="LaButti K."/>
            <person name="Hainaut M."/>
            <person name="Henrissat B."/>
            <person name="Grigoriev I.V."/>
            <person name="Spatafora J.W."/>
            <person name="Aime M.C."/>
        </authorList>
    </citation>
    <scope>NUCLEOTIDE SEQUENCE [LARGE SCALE GENOMIC DNA]</scope>
    <source>
        <strain evidence="9 10">MCA 3882</strain>
    </source>
</reference>
<dbReference type="GeneID" id="37019927"/>
<evidence type="ECO:0000259" key="8">
    <source>
        <dbReference type="Pfam" id="PF13850"/>
    </source>
</evidence>
<dbReference type="AlphaFoldDB" id="A0A316VHS9"/>
<dbReference type="InParanoid" id="A0A316VHS9"/>
<evidence type="ECO:0000256" key="5">
    <source>
        <dbReference type="SAM" id="MobiDB-lite"/>
    </source>
</evidence>
<dbReference type="Proteomes" id="UP000245771">
    <property type="component" value="Unassembled WGS sequence"/>
</dbReference>
<dbReference type="OrthoDB" id="5541786at2759"/>
<evidence type="ECO:0000256" key="2">
    <source>
        <dbReference type="ARBA" id="ARBA00022692"/>
    </source>
</evidence>
<evidence type="ECO:0000256" key="6">
    <source>
        <dbReference type="SAM" id="Phobius"/>
    </source>
</evidence>
<keyword evidence="4 6" id="KW-0472">Membrane</keyword>
<evidence type="ECO:0000256" key="1">
    <source>
        <dbReference type="ARBA" id="ARBA00004370"/>
    </source>
</evidence>
<evidence type="ECO:0000259" key="7">
    <source>
        <dbReference type="Pfam" id="PF07970"/>
    </source>
</evidence>
<protein>
    <submittedName>
        <fullName evidence="9">DUF1692-domain-containing protein</fullName>
    </submittedName>
</protein>
<dbReference type="Pfam" id="PF07970">
    <property type="entry name" value="COPIIcoated_ERV"/>
    <property type="match status" value="1"/>
</dbReference>
<feature type="domain" description="Endoplasmic reticulum vesicle transporter C-terminal" evidence="7">
    <location>
        <begin position="166"/>
        <end position="332"/>
    </location>
</feature>
<organism evidence="9 10">
    <name type="scientific">Meira miltonrushii</name>
    <dbReference type="NCBI Taxonomy" id="1280837"/>
    <lineage>
        <taxon>Eukaryota</taxon>
        <taxon>Fungi</taxon>
        <taxon>Dikarya</taxon>
        <taxon>Basidiomycota</taxon>
        <taxon>Ustilaginomycotina</taxon>
        <taxon>Exobasidiomycetes</taxon>
        <taxon>Exobasidiales</taxon>
        <taxon>Brachybasidiaceae</taxon>
        <taxon>Meira</taxon>
    </lineage>
</organism>
<dbReference type="InterPro" id="IPR039542">
    <property type="entry name" value="Erv_N"/>
</dbReference>
<keyword evidence="2 6" id="KW-0812">Transmembrane</keyword>
<feature type="region of interest" description="Disordered" evidence="5">
    <location>
        <begin position="132"/>
        <end position="162"/>
    </location>
</feature>
<feature type="transmembrane region" description="Helical" evidence="6">
    <location>
        <begin position="316"/>
        <end position="338"/>
    </location>
</feature>
<dbReference type="InterPro" id="IPR045888">
    <property type="entry name" value="Erv"/>
</dbReference>
<keyword evidence="10" id="KW-1185">Reference proteome</keyword>
<evidence type="ECO:0000256" key="3">
    <source>
        <dbReference type="ARBA" id="ARBA00022989"/>
    </source>
</evidence>
<dbReference type="FunCoup" id="A0A316VHS9">
    <property type="interactions" value="40"/>
</dbReference>
<dbReference type="PANTHER" id="PTHR10984">
    <property type="entry name" value="ENDOPLASMIC RETICULUM-GOLGI INTERMEDIATE COMPARTMENT PROTEIN"/>
    <property type="match status" value="1"/>
</dbReference>
<dbReference type="GO" id="GO:0030134">
    <property type="term" value="C:COPII-coated ER to Golgi transport vesicle"/>
    <property type="evidence" value="ECO:0007669"/>
    <property type="project" value="TreeGrafter"/>
</dbReference>
<dbReference type="GO" id="GO:0000139">
    <property type="term" value="C:Golgi membrane"/>
    <property type="evidence" value="ECO:0007669"/>
    <property type="project" value="TreeGrafter"/>
</dbReference>
<accession>A0A316VHS9</accession>
<gene>
    <name evidence="9" type="ORF">FA14DRAFT_159297</name>
</gene>
<dbReference type="Pfam" id="PF13850">
    <property type="entry name" value="ERGIC_N"/>
    <property type="match status" value="1"/>
</dbReference>
<dbReference type="EMBL" id="KZ819602">
    <property type="protein sequence ID" value="PWN37096.1"/>
    <property type="molecule type" value="Genomic_DNA"/>
</dbReference>
<keyword evidence="3 6" id="KW-1133">Transmembrane helix</keyword>
<dbReference type="GO" id="GO:0005789">
    <property type="term" value="C:endoplasmic reticulum membrane"/>
    <property type="evidence" value="ECO:0007669"/>
    <property type="project" value="TreeGrafter"/>
</dbReference>
<feature type="region of interest" description="Disordered" evidence="5">
    <location>
        <begin position="387"/>
        <end position="412"/>
    </location>
</feature>